<keyword evidence="2" id="KW-1185">Reference proteome</keyword>
<dbReference type="Proteomes" id="UP000034076">
    <property type="component" value="Unassembled WGS sequence"/>
</dbReference>
<protein>
    <submittedName>
        <fullName evidence="1">Uncharacterized protein</fullName>
    </submittedName>
</protein>
<evidence type="ECO:0000313" key="2">
    <source>
        <dbReference type="Proteomes" id="UP000034076"/>
    </source>
</evidence>
<accession>A0A0M2NKD1</accession>
<comment type="caution">
    <text evidence="1">The sequence shown here is derived from an EMBL/GenBank/DDBJ whole genome shotgun (WGS) entry which is preliminary data.</text>
</comment>
<evidence type="ECO:0000313" key="1">
    <source>
        <dbReference type="EMBL" id="KKI50705.1"/>
    </source>
</evidence>
<organism evidence="1 2">
    <name type="scientific">Christensenella hongkongensis</name>
    <dbReference type="NCBI Taxonomy" id="270498"/>
    <lineage>
        <taxon>Bacteria</taxon>
        <taxon>Bacillati</taxon>
        <taxon>Bacillota</taxon>
        <taxon>Clostridia</taxon>
        <taxon>Christensenellales</taxon>
        <taxon>Christensenellaceae</taxon>
        <taxon>Christensenella</taxon>
    </lineage>
</organism>
<dbReference type="AlphaFoldDB" id="A0A0M2NKD1"/>
<sequence length="42" mass="5018">MKFNITAFFTEYQKARTSPGLLIWFYQIFTIVPADNSQRFLL</sequence>
<dbReference type="EMBL" id="LAYJ01000102">
    <property type="protein sequence ID" value="KKI50705.1"/>
    <property type="molecule type" value="Genomic_DNA"/>
</dbReference>
<proteinExistence type="predicted"/>
<name>A0A0M2NKD1_9FIRM</name>
<reference evidence="1 2" key="1">
    <citation type="submission" date="2015-04" db="EMBL/GenBank/DDBJ databases">
        <title>Draft genome sequence of bacteremic isolate Catabacter hongkongensis type strain HKU16T.</title>
        <authorList>
            <person name="Lau S.K."/>
            <person name="Teng J.L."/>
            <person name="Huang Y."/>
            <person name="Curreem S.O."/>
            <person name="Tsui S.K."/>
            <person name="Woo P.C."/>
        </authorList>
    </citation>
    <scope>NUCLEOTIDE SEQUENCE [LARGE SCALE GENOMIC DNA]</scope>
    <source>
        <strain evidence="1 2">HKU16</strain>
    </source>
</reference>
<gene>
    <name evidence="1" type="ORF">CHK_1820</name>
</gene>